<keyword evidence="10" id="KW-1185">Reference proteome</keyword>
<dbReference type="Gene3D" id="3.40.50.300">
    <property type="entry name" value="P-loop containing nucleotide triphosphate hydrolases"/>
    <property type="match status" value="1"/>
</dbReference>
<dbReference type="GO" id="GO:0005524">
    <property type="term" value="F:ATP binding"/>
    <property type="evidence" value="ECO:0007669"/>
    <property type="project" value="UniProtKB-KW"/>
</dbReference>
<comment type="similarity">
    <text evidence="2">Belongs to the activator 1 small subunits family.</text>
</comment>
<dbReference type="GO" id="GO:0003677">
    <property type="term" value="F:DNA binding"/>
    <property type="evidence" value="ECO:0007669"/>
    <property type="project" value="InterPro"/>
</dbReference>
<keyword evidence="6" id="KW-0539">Nucleus</keyword>
<comment type="caution">
    <text evidence="9">The sequence shown here is derived from an EMBL/GenBank/DDBJ whole genome shotgun (WGS) entry which is preliminary data.</text>
</comment>
<feature type="compositionally biased region" description="Basic and acidic residues" evidence="7">
    <location>
        <begin position="21"/>
        <end position="30"/>
    </location>
</feature>
<evidence type="ECO:0000256" key="6">
    <source>
        <dbReference type="ARBA" id="ARBA00023242"/>
    </source>
</evidence>
<feature type="compositionally biased region" description="Low complexity" evidence="7">
    <location>
        <begin position="1"/>
        <end position="20"/>
    </location>
</feature>
<evidence type="ECO:0000313" key="9">
    <source>
        <dbReference type="EMBL" id="KAJ5573024.1"/>
    </source>
</evidence>
<dbReference type="SMART" id="SM00382">
    <property type="entry name" value="AAA"/>
    <property type="match status" value="1"/>
</dbReference>
<dbReference type="InterPro" id="IPR050238">
    <property type="entry name" value="DNA_Rep/Repair_Clamp_Loader"/>
</dbReference>
<dbReference type="GO" id="GO:0005634">
    <property type="term" value="C:nucleus"/>
    <property type="evidence" value="ECO:0007669"/>
    <property type="project" value="UniProtKB-SubCell"/>
</dbReference>
<dbReference type="SUPFAM" id="SSF52540">
    <property type="entry name" value="P-loop containing nucleoside triphosphate hydrolases"/>
    <property type="match status" value="1"/>
</dbReference>
<evidence type="ECO:0000256" key="3">
    <source>
        <dbReference type="ARBA" id="ARBA00022705"/>
    </source>
</evidence>
<feature type="domain" description="AAA+ ATPase" evidence="8">
    <location>
        <begin position="87"/>
        <end position="241"/>
    </location>
</feature>
<dbReference type="InterPro" id="IPR008921">
    <property type="entry name" value="DNA_pol3_clamp-load_cplx_C"/>
</dbReference>
<dbReference type="GO" id="GO:0006281">
    <property type="term" value="P:DNA repair"/>
    <property type="evidence" value="ECO:0007669"/>
    <property type="project" value="TreeGrafter"/>
</dbReference>
<protein>
    <submittedName>
        <fullName evidence="9">Replication factor C subunit 2</fullName>
    </submittedName>
</protein>
<dbReference type="InterPro" id="IPR027417">
    <property type="entry name" value="P-loop_NTPase"/>
</dbReference>
<keyword evidence="5" id="KW-0067">ATP-binding</keyword>
<reference evidence="9 10" key="1">
    <citation type="journal article" date="2023" name="IMA Fungus">
        <title>Comparative genomic study of the Penicillium genus elucidates a diverse pangenome and 15 lateral gene transfer events.</title>
        <authorList>
            <person name="Petersen C."/>
            <person name="Sorensen T."/>
            <person name="Nielsen M.R."/>
            <person name="Sondergaard T.E."/>
            <person name="Sorensen J.L."/>
            <person name="Fitzpatrick D.A."/>
            <person name="Frisvad J.C."/>
            <person name="Nielsen K.L."/>
        </authorList>
    </citation>
    <scope>NUCLEOTIDE SEQUENCE [LARGE SCALE GENOMIC DNA]</scope>
    <source>
        <strain evidence="9 10">IBT 29057</strain>
    </source>
</reference>
<evidence type="ECO:0000256" key="5">
    <source>
        <dbReference type="ARBA" id="ARBA00022840"/>
    </source>
</evidence>
<keyword evidence="3" id="KW-0235">DNA replication</keyword>
<dbReference type="InterPro" id="IPR047854">
    <property type="entry name" value="RFC_lid"/>
</dbReference>
<dbReference type="Pfam" id="PF08542">
    <property type="entry name" value="Rep_fac_C"/>
    <property type="match status" value="1"/>
</dbReference>
<gene>
    <name evidence="9" type="ORF">N7450_010008</name>
</gene>
<dbReference type="InterPro" id="IPR003959">
    <property type="entry name" value="ATPase_AAA_core"/>
</dbReference>
<proteinExistence type="inferred from homology"/>
<evidence type="ECO:0000313" key="10">
    <source>
        <dbReference type="Proteomes" id="UP001216150"/>
    </source>
</evidence>
<dbReference type="CDD" id="cd00009">
    <property type="entry name" value="AAA"/>
    <property type="match status" value="1"/>
</dbReference>
<dbReference type="GO" id="GO:0003689">
    <property type="term" value="F:DNA clamp loader activity"/>
    <property type="evidence" value="ECO:0007669"/>
    <property type="project" value="TreeGrafter"/>
</dbReference>
<dbReference type="CDD" id="cd18140">
    <property type="entry name" value="HLD_clamp_RFC"/>
    <property type="match status" value="1"/>
</dbReference>
<dbReference type="GO" id="GO:0016887">
    <property type="term" value="F:ATP hydrolysis activity"/>
    <property type="evidence" value="ECO:0007669"/>
    <property type="project" value="InterPro"/>
</dbReference>
<dbReference type="Gene3D" id="1.20.272.10">
    <property type="match status" value="1"/>
</dbReference>
<evidence type="ECO:0000256" key="2">
    <source>
        <dbReference type="ARBA" id="ARBA00005378"/>
    </source>
</evidence>
<dbReference type="InterPro" id="IPR003593">
    <property type="entry name" value="AAA+_ATPase"/>
</dbReference>
<dbReference type="Gene3D" id="1.10.8.60">
    <property type="match status" value="1"/>
</dbReference>
<dbReference type="EMBL" id="JAQJAC010000009">
    <property type="protein sequence ID" value="KAJ5573024.1"/>
    <property type="molecule type" value="Genomic_DNA"/>
</dbReference>
<dbReference type="Proteomes" id="UP001216150">
    <property type="component" value="Unassembled WGS sequence"/>
</dbReference>
<dbReference type="GO" id="GO:0006271">
    <property type="term" value="P:DNA strand elongation involved in DNA replication"/>
    <property type="evidence" value="ECO:0007669"/>
    <property type="project" value="UniProtKB-ARBA"/>
</dbReference>
<accession>A0AAD6DCG1</accession>
<feature type="region of interest" description="Disordered" evidence="7">
    <location>
        <begin position="1"/>
        <end position="34"/>
    </location>
</feature>
<dbReference type="PANTHER" id="PTHR11669">
    <property type="entry name" value="REPLICATION FACTOR C / DNA POLYMERASE III GAMMA-TAU SUBUNIT"/>
    <property type="match status" value="1"/>
</dbReference>
<dbReference type="Pfam" id="PF21960">
    <property type="entry name" value="RCF1-5-like_lid"/>
    <property type="match status" value="1"/>
</dbReference>
<dbReference type="GO" id="GO:0005663">
    <property type="term" value="C:DNA replication factor C complex"/>
    <property type="evidence" value="ECO:0007669"/>
    <property type="project" value="TreeGrafter"/>
</dbReference>
<dbReference type="Pfam" id="PF00004">
    <property type="entry name" value="AAA"/>
    <property type="match status" value="1"/>
</dbReference>
<evidence type="ECO:0000256" key="1">
    <source>
        <dbReference type="ARBA" id="ARBA00004123"/>
    </source>
</evidence>
<organism evidence="9 10">
    <name type="scientific">Penicillium hetheringtonii</name>
    <dbReference type="NCBI Taxonomy" id="911720"/>
    <lineage>
        <taxon>Eukaryota</taxon>
        <taxon>Fungi</taxon>
        <taxon>Dikarya</taxon>
        <taxon>Ascomycota</taxon>
        <taxon>Pezizomycotina</taxon>
        <taxon>Eurotiomycetes</taxon>
        <taxon>Eurotiomycetidae</taxon>
        <taxon>Eurotiales</taxon>
        <taxon>Aspergillaceae</taxon>
        <taxon>Penicillium</taxon>
    </lineage>
</organism>
<dbReference type="PANTHER" id="PTHR11669:SF20">
    <property type="entry name" value="REPLICATION FACTOR C SUBUNIT 4"/>
    <property type="match status" value="1"/>
</dbReference>
<comment type="subcellular location">
    <subcellularLocation>
        <location evidence="1">Nucleus</location>
    </subcellularLocation>
</comment>
<name>A0AAD6DCG1_9EURO</name>
<evidence type="ECO:0000256" key="4">
    <source>
        <dbReference type="ARBA" id="ARBA00022741"/>
    </source>
</evidence>
<evidence type="ECO:0000259" key="8">
    <source>
        <dbReference type="SMART" id="SM00382"/>
    </source>
</evidence>
<evidence type="ECO:0000256" key="7">
    <source>
        <dbReference type="SAM" id="MobiDB-lite"/>
    </source>
</evidence>
<keyword evidence="4" id="KW-0547">Nucleotide-binding</keyword>
<dbReference type="SUPFAM" id="SSF48019">
    <property type="entry name" value="post-AAA+ oligomerization domain-like"/>
    <property type="match status" value="1"/>
</dbReference>
<dbReference type="GO" id="GO:0031391">
    <property type="term" value="C:Elg1 RFC-like complex"/>
    <property type="evidence" value="ECO:0007669"/>
    <property type="project" value="UniProtKB-ARBA"/>
</dbReference>
<sequence>MASNFFNNKARAAAASSSKPKAGEVKEDTTRQQPWVEKYRPKTLDDVAAQDHTTKVLQRTLQASNVRKIPQSNPAISTMILMTRFTQLPHMLFYGPPGTGKTSTILALAKSLFGPALYRSRILELNASDERGIGIVRDKVKNFARAQLSSTHRKFRFKSLDNSAAGLRLENIAREENLKLEDGAVDTLIKCGEGDLRRAITYLQSAARLVGAAKSGGKDADEDAEMTDGGDDGIITVRSIEEIAGVIPDNILDDLVQAMQPKTSGSVYDAVSTVVTDLVADGWSATQLVGQLYRRVVFSEGIPDIQKNKIVLAFSEMDKRLVDGADEHLSVLDLTLRIAGILRG</sequence>
<dbReference type="AlphaFoldDB" id="A0AAD6DCG1"/>
<dbReference type="FunFam" id="1.20.272.10:FF:000011">
    <property type="entry name" value="Replication factor C subunit 2"/>
    <property type="match status" value="1"/>
</dbReference>
<dbReference type="InterPro" id="IPR013748">
    <property type="entry name" value="Rep_factorC_C"/>
</dbReference>